<organism evidence="2 3">
    <name type="scientific">Flintibacter faecis</name>
    <dbReference type="NCBI Taxonomy" id="2763047"/>
    <lineage>
        <taxon>Bacteria</taxon>
        <taxon>Bacillati</taxon>
        <taxon>Bacillota</taxon>
        <taxon>Clostridia</taxon>
        <taxon>Eubacteriales</taxon>
        <taxon>Flintibacter</taxon>
    </lineage>
</organism>
<sequence>MKLKKMLLTLTAAAVLAVSIPFAAMAVNGGEIALPAGDETVFVPGSIPAETGAVESMTPALHAGLLTLLHLGDDALTSEQGRWETVYNMLSLYGQLDERADSGDGLLTVPAETVLDFSVALPGGPVDLNTLPEELADRMTYLADQDSFRVVCGDDNLAEIRLDRSSVERDKLVLSGSLVYSVDDSVLTGFRAVLRPADNLFGYQIEALTLA</sequence>
<keyword evidence="1" id="KW-0732">Signal</keyword>
<gene>
    <name evidence="2" type="ORF">H8S55_04210</name>
</gene>
<feature type="chain" id="PRO_5035195103" evidence="1">
    <location>
        <begin position="27"/>
        <end position="211"/>
    </location>
</feature>
<evidence type="ECO:0000256" key="1">
    <source>
        <dbReference type="SAM" id="SignalP"/>
    </source>
</evidence>
<comment type="caution">
    <text evidence="2">The sequence shown here is derived from an EMBL/GenBank/DDBJ whole genome shotgun (WGS) entry which is preliminary data.</text>
</comment>
<protein>
    <submittedName>
        <fullName evidence="2">Uncharacterized protein</fullName>
    </submittedName>
</protein>
<dbReference type="RefSeq" id="WP_186877954.1">
    <property type="nucleotide sequence ID" value="NZ_JACOPN010000002.1"/>
</dbReference>
<dbReference type="Proteomes" id="UP000602260">
    <property type="component" value="Unassembled WGS sequence"/>
</dbReference>
<feature type="signal peptide" evidence="1">
    <location>
        <begin position="1"/>
        <end position="26"/>
    </location>
</feature>
<dbReference type="AlphaFoldDB" id="A0A8J6IXI1"/>
<evidence type="ECO:0000313" key="2">
    <source>
        <dbReference type="EMBL" id="MBC5716530.1"/>
    </source>
</evidence>
<evidence type="ECO:0000313" key="3">
    <source>
        <dbReference type="Proteomes" id="UP000602260"/>
    </source>
</evidence>
<reference evidence="2" key="1">
    <citation type="submission" date="2020-08" db="EMBL/GenBank/DDBJ databases">
        <title>Genome public.</title>
        <authorList>
            <person name="Liu C."/>
            <person name="Sun Q."/>
        </authorList>
    </citation>
    <scope>NUCLEOTIDE SEQUENCE</scope>
    <source>
        <strain evidence="2">BX5</strain>
    </source>
</reference>
<name>A0A8J6IXI1_9FIRM</name>
<proteinExistence type="predicted"/>
<dbReference type="EMBL" id="JACOPN010000002">
    <property type="protein sequence ID" value="MBC5716530.1"/>
    <property type="molecule type" value="Genomic_DNA"/>
</dbReference>
<accession>A0A8J6IXI1</accession>
<keyword evidence="3" id="KW-1185">Reference proteome</keyword>